<dbReference type="InterPro" id="IPR036249">
    <property type="entry name" value="Thioredoxin-like_sf"/>
</dbReference>
<dbReference type="PROSITE" id="PS51352">
    <property type="entry name" value="THIOREDOXIN_2"/>
    <property type="match status" value="1"/>
</dbReference>
<evidence type="ECO:0000256" key="3">
    <source>
        <dbReference type="ARBA" id="ARBA00023284"/>
    </source>
</evidence>
<dbReference type="AlphaFoldDB" id="A0A200QTB2"/>
<evidence type="ECO:0000256" key="2">
    <source>
        <dbReference type="ARBA" id="ARBA00023157"/>
    </source>
</evidence>
<dbReference type="OMA" id="KMLAPFY"/>
<dbReference type="SUPFAM" id="SSF52833">
    <property type="entry name" value="Thioredoxin-like"/>
    <property type="match status" value="1"/>
</dbReference>
<feature type="domain" description="Thioredoxin" evidence="4">
    <location>
        <begin position="28"/>
        <end position="143"/>
    </location>
</feature>
<accession>A0A200QTB2</accession>
<dbReference type="PANTHER" id="PTHR46115">
    <property type="entry name" value="THIOREDOXIN-LIKE PROTEIN 1"/>
    <property type="match status" value="1"/>
</dbReference>
<organism evidence="5 6">
    <name type="scientific">Macleaya cordata</name>
    <name type="common">Five-seeded plume-poppy</name>
    <name type="synonym">Bocconia cordata</name>
    <dbReference type="NCBI Taxonomy" id="56857"/>
    <lineage>
        <taxon>Eukaryota</taxon>
        <taxon>Viridiplantae</taxon>
        <taxon>Streptophyta</taxon>
        <taxon>Embryophyta</taxon>
        <taxon>Tracheophyta</taxon>
        <taxon>Spermatophyta</taxon>
        <taxon>Magnoliopsida</taxon>
        <taxon>Ranunculales</taxon>
        <taxon>Papaveraceae</taxon>
        <taxon>Papaveroideae</taxon>
        <taxon>Macleaya</taxon>
    </lineage>
</organism>
<dbReference type="Gene3D" id="3.40.30.10">
    <property type="entry name" value="Glutaredoxin"/>
    <property type="match status" value="1"/>
</dbReference>
<dbReference type="Pfam" id="PF00085">
    <property type="entry name" value="Thioredoxin"/>
    <property type="match status" value="1"/>
</dbReference>
<dbReference type="CDD" id="cd02947">
    <property type="entry name" value="TRX_family"/>
    <property type="match status" value="1"/>
</dbReference>
<name>A0A200QTB2_MACCD</name>
<keyword evidence="3" id="KW-0676">Redox-active center</keyword>
<proteinExistence type="predicted"/>
<evidence type="ECO:0000256" key="1">
    <source>
        <dbReference type="ARBA" id="ARBA00022982"/>
    </source>
</evidence>
<dbReference type="InterPro" id="IPR013766">
    <property type="entry name" value="Thioredoxin_domain"/>
</dbReference>
<reference evidence="5 6" key="1">
    <citation type="journal article" date="2017" name="Mol. Plant">
        <title>The Genome of Medicinal Plant Macleaya cordata Provides New Insights into Benzylisoquinoline Alkaloids Metabolism.</title>
        <authorList>
            <person name="Liu X."/>
            <person name="Liu Y."/>
            <person name="Huang P."/>
            <person name="Ma Y."/>
            <person name="Qing Z."/>
            <person name="Tang Q."/>
            <person name="Cao H."/>
            <person name="Cheng P."/>
            <person name="Zheng Y."/>
            <person name="Yuan Z."/>
            <person name="Zhou Y."/>
            <person name="Liu J."/>
            <person name="Tang Z."/>
            <person name="Zhuo Y."/>
            <person name="Zhang Y."/>
            <person name="Yu L."/>
            <person name="Huang J."/>
            <person name="Yang P."/>
            <person name="Peng Q."/>
            <person name="Zhang J."/>
            <person name="Jiang W."/>
            <person name="Zhang Z."/>
            <person name="Lin K."/>
            <person name="Ro D.K."/>
            <person name="Chen X."/>
            <person name="Xiong X."/>
            <person name="Shang Y."/>
            <person name="Huang S."/>
            <person name="Zeng J."/>
        </authorList>
    </citation>
    <scope>NUCLEOTIDE SEQUENCE [LARGE SCALE GENOMIC DNA]</scope>
    <source>
        <strain evidence="6">cv. BLH2017</strain>
        <tissue evidence="5">Root</tissue>
    </source>
</reference>
<dbReference type="FunCoup" id="A0A200QTB2">
    <property type="interactions" value="1445"/>
</dbReference>
<dbReference type="OrthoDB" id="2121326at2759"/>
<evidence type="ECO:0000313" key="5">
    <source>
        <dbReference type="EMBL" id="OVA13695.1"/>
    </source>
</evidence>
<keyword evidence="2" id="KW-1015">Disulfide bond</keyword>
<dbReference type="InParanoid" id="A0A200QTB2"/>
<dbReference type="STRING" id="56857.A0A200QTB2"/>
<keyword evidence="1" id="KW-0813">Transport</keyword>
<dbReference type="Proteomes" id="UP000195402">
    <property type="component" value="Unassembled WGS sequence"/>
</dbReference>
<sequence>MESLYFVSEDDLIYLWRGDDADSTHKDQKVDFGGGNVHLVTTKGDWDKLLSEASKEGKTVIVNFSVSWCKPCRTVAPAYSELSEKYPSLVFLTVDVDELPEVCSSLEIRATPTFFFLRDGEQVDKLVGASKTDLQKKIAEISESVNQ</sequence>
<keyword evidence="1" id="KW-0249">Electron transport</keyword>
<protein>
    <submittedName>
        <fullName evidence="5">Thioredoxin</fullName>
    </submittedName>
</protein>
<evidence type="ECO:0000259" key="4">
    <source>
        <dbReference type="PROSITE" id="PS51352"/>
    </source>
</evidence>
<comment type="caution">
    <text evidence="5">The sequence shown here is derived from an EMBL/GenBank/DDBJ whole genome shotgun (WGS) entry which is preliminary data.</text>
</comment>
<dbReference type="EMBL" id="MVGT01001100">
    <property type="protein sequence ID" value="OVA13695.1"/>
    <property type="molecule type" value="Genomic_DNA"/>
</dbReference>
<keyword evidence="6" id="KW-1185">Reference proteome</keyword>
<evidence type="ECO:0000313" key="6">
    <source>
        <dbReference type="Proteomes" id="UP000195402"/>
    </source>
</evidence>
<gene>
    <name evidence="5" type="ORF">BVC80_1767g17</name>
</gene>
<dbReference type="FunFam" id="3.40.30.10:FF:000245">
    <property type="entry name" value="Thioredoxin"/>
    <property type="match status" value="1"/>
</dbReference>